<proteinExistence type="predicted"/>
<evidence type="ECO:0000313" key="2">
    <source>
        <dbReference type="Proteomes" id="UP000319716"/>
    </source>
</evidence>
<comment type="caution">
    <text evidence="1">The sequence shown here is derived from an EMBL/GenBank/DDBJ whole genome shotgun (WGS) entry which is preliminary data.</text>
</comment>
<sequence>MYASVLKQRINTTDYILREEESAMNDEKALALLKKLLKIKYDQSTGK</sequence>
<accession>A0A4Y1ZEM2</accession>
<dbReference type="AlphaFoldDB" id="A0A4Y1ZEM2"/>
<reference evidence="1 2" key="1">
    <citation type="submission" date="2017-11" db="EMBL/GenBank/DDBJ databases">
        <title>Draft Genome Sequence of Sporolactobacillus inulinus NBRC 111894 Isolated from Koso, a Japanese Sugar-Vegetable Fermented Beverage.</title>
        <authorList>
            <person name="Chiou T.Y."/>
            <person name="Oshima K."/>
            <person name="Suda W."/>
            <person name="Hattori M."/>
            <person name="Takahashi T."/>
        </authorList>
    </citation>
    <scope>NUCLEOTIDE SEQUENCE [LARGE SCALE GENOMIC DNA]</scope>
    <source>
        <strain evidence="1 2">NBRC111894</strain>
    </source>
</reference>
<dbReference type="EMBL" id="BEXB01000026">
    <property type="protein sequence ID" value="GAY77433.1"/>
    <property type="molecule type" value="Genomic_DNA"/>
</dbReference>
<organism evidence="1 2">
    <name type="scientific">Sporolactobacillus inulinus</name>
    <dbReference type="NCBI Taxonomy" id="2078"/>
    <lineage>
        <taxon>Bacteria</taxon>
        <taxon>Bacillati</taxon>
        <taxon>Bacillota</taxon>
        <taxon>Bacilli</taxon>
        <taxon>Bacillales</taxon>
        <taxon>Sporolactobacillaceae</taxon>
        <taxon>Sporolactobacillus</taxon>
    </lineage>
</organism>
<dbReference type="Proteomes" id="UP000319716">
    <property type="component" value="Unassembled WGS sequence"/>
</dbReference>
<name>A0A4Y1ZEM2_9BACL</name>
<evidence type="ECO:0000313" key="1">
    <source>
        <dbReference type="EMBL" id="GAY77433.1"/>
    </source>
</evidence>
<gene>
    <name evidence="1" type="ORF">NBRC111894_2987</name>
</gene>
<protein>
    <submittedName>
        <fullName evidence="1">Uncharacterized protein</fullName>
    </submittedName>
</protein>